<dbReference type="InterPro" id="IPR007420">
    <property type="entry name" value="DUF465"/>
</dbReference>
<evidence type="ECO:0000313" key="1">
    <source>
        <dbReference type="EMBL" id="THV34404.1"/>
    </source>
</evidence>
<protein>
    <submittedName>
        <fullName evidence="1">DUF465 domain-containing protein</fullName>
    </submittedName>
</protein>
<reference evidence="1 2" key="1">
    <citation type="submission" date="2019-04" db="EMBL/GenBank/DDBJ databases">
        <title>genome sequence of strain W3.</title>
        <authorList>
            <person name="Gao J."/>
            <person name="Sun J."/>
        </authorList>
    </citation>
    <scope>NUCLEOTIDE SEQUENCE [LARGE SCALE GENOMIC DNA]</scope>
    <source>
        <strain evidence="1 2">W3</strain>
    </source>
</reference>
<evidence type="ECO:0000313" key="2">
    <source>
        <dbReference type="Proteomes" id="UP000307378"/>
    </source>
</evidence>
<accession>A0A4S8Q2P4</accession>
<comment type="caution">
    <text evidence="1">The sequence shown here is derived from an EMBL/GenBank/DDBJ whole genome shotgun (WGS) entry which is preliminary data.</text>
</comment>
<dbReference type="EMBL" id="STGU01000008">
    <property type="protein sequence ID" value="THV34404.1"/>
    <property type="molecule type" value="Genomic_DNA"/>
</dbReference>
<sequence length="131" mass="14874">MPGLAEHHEIFQLPVAWSEGHGVNSIERAYGFYIINELEQSNEHPHILIVRKEIAMKQLLKALRARHSIVAAKIDEEQRRPQPDGIRVRALKKIKLHLKEQIMLLEQGETMKVASARSKASNFGTPLLAGR</sequence>
<proteinExistence type="predicted"/>
<dbReference type="InterPro" id="IPR038444">
    <property type="entry name" value="DUF465_sf"/>
</dbReference>
<dbReference type="Gene3D" id="6.10.280.50">
    <property type="match status" value="1"/>
</dbReference>
<gene>
    <name evidence="1" type="ORF">FAA86_14980</name>
</gene>
<dbReference type="AlphaFoldDB" id="A0A4S8Q2P4"/>
<dbReference type="Pfam" id="PF04325">
    <property type="entry name" value="DUF465"/>
    <property type="match status" value="1"/>
</dbReference>
<name>A0A4S8Q2P4_9HYPH</name>
<organism evidence="1 2">
    <name type="scientific">Rhizobium rosettiformans W3</name>
    <dbReference type="NCBI Taxonomy" id="538378"/>
    <lineage>
        <taxon>Bacteria</taxon>
        <taxon>Pseudomonadati</taxon>
        <taxon>Pseudomonadota</taxon>
        <taxon>Alphaproteobacteria</taxon>
        <taxon>Hyphomicrobiales</taxon>
        <taxon>Rhizobiaceae</taxon>
        <taxon>Rhizobium/Agrobacterium group</taxon>
        <taxon>Rhizobium</taxon>
    </lineage>
</organism>
<dbReference type="Proteomes" id="UP000307378">
    <property type="component" value="Unassembled WGS sequence"/>
</dbReference>